<evidence type="ECO:0000256" key="1">
    <source>
        <dbReference type="SAM" id="MobiDB-lite"/>
    </source>
</evidence>
<protein>
    <submittedName>
        <fullName evidence="2">Uncharacterized protein</fullName>
    </submittedName>
</protein>
<proteinExistence type="predicted"/>
<feature type="non-terminal residue" evidence="2">
    <location>
        <position position="1"/>
    </location>
</feature>
<keyword evidence="3" id="KW-1185">Reference proteome</keyword>
<feature type="region of interest" description="Disordered" evidence="1">
    <location>
        <begin position="130"/>
        <end position="170"/>
    </location>
</feature>
<evidence type="ECO:0000313" key="3">
    <source>
        <dbReference type="Proteomes" id="UP001432027"/>
    </source>
</evidence>
<name>A0AAV5SV90_9BILA</name>
<organism evidence="2 3">
    <name type="scientific">Pristionchus entomophagus</name>
    <dbReference type="NCBI Taxonomy" id="358040"/>
    <lineage>
        <taxon>Eukaryota</taxon>
        <taxon>Metazoa</taxon>
        <taxon>Ecdysozoa</taxon>
        <taxon>Nematoda</taxon>
        <taxon>Chromadorea</taxon>
        <taxon>Rhabditida</taxon>
        <taxon>Rhabditina</taxon>
        <taxon>Diplogasteromorpha</taxon>
        <taxon>Diplogasteroidea</taxon>
        <taxon>Neodiplogasteridae</taxon>
        <taxon>Pristionchus</taxon>
    </lineage>
</organism>
<accession>A0AAV5SV90</accession>
<dbReference type="EMBL" id="BTSX01000002">
    <property type="protein sequence ID" value="GMS83436.1"/>
    <property type="molecule type" value="Genomic_DNA"/>
</dbReference>
<dbReference type="AlphaFoldDB" id="A0AAV5SV90"/>
<sequence>LLSCSGVFAVSVCHCQKSMSSKRNALQRSGARARNGQPTVNVARGTSKVDVKMDIAIPEAEAEKISQLLASSNLSTDPTANMQAIAEWTKQMFLTHFSKLTPADVDYTANEMVKKVFIPMMTKIAESDIVTASQPDTSSEPEPVSGPLSDPKSYLWEQRPSTSDGRGMVMEWERTGGKLVLEKIEKKQ</sequence>
<gene>
    <name evidence="2" type="ORF">PENTCL1PPCAC_5611</name>
</gene>
<reference evidence="2" key="1">
    <citation type="submission" date="2023-10" db="EMBL/GenBank/DDBJ databases">
        <title>Genome assembly of Pristionchus species.</title>
        <authorList>
            <person name="Yoshida K."/>
            <person name="Sommer R.J."/>
        </authorList>
    </citation>
    <scope>NUCLEOTIDE SEQUENCE</scope>
    <source>
        <strain evidence="2">RS0144</strain>
    </source>
</reference>
<evidence type="ECO:0000313" key="2">
    <source>
        <dbReference type="EMBL" id="GMS83436.1"/>
    </source>
</evidence>
<feature type="compositionally biased region" description="Polar residues" evidence="1">
    <location>
        <begin position="130"/>
        <end position="140"/>
    </location>
</feature>
<comment type="caution">
    <text evidence="2">The sequence shown here is derived from an EMBL/GenBank/DDBJ whole genome shotgun (WGS) entry which is preliminary data.</text>
</comment>
<dbReference type="Proteomes" id="UP001432027">
    <property type="component" value="Unassembled WGS sequence"/>
</dbReference>